<gene>
    <name evidence="6" type="ORF">PCANC_02061</name>
    <name evidence="4" type="ORF">PCANC_11875</name>
    <name evidence="5" type="ORF">PCASD_09914</name>
    <name evidence="3" type="ORF">PCASD_19023</name>
</gene>
<dbReference type="PANTHER" id="PTHR28026">
    <property type="entry name" value="DUF962 DOMAIN PROTEIN (AFU_ORTHOLOGUE AFUA_8G05310)"/>
    <property type="match status" value="1"/>
</dbReference>
<dbReference type="OrthoDB" id="2124888at2759"/>
<feature type="transmembrane region" description="Helical" evidence="2">
    <location>
        <begin position="49"/>
        <end position="74"/>
    </location>
</feature>
<evidence type="ECO:0000313" key="6">
    <source>
        <dbReference type="EMBL" id="PLW56243.1"/>
    </source>
</evidence>
<keyword evidence="7" id="KW-1185">Reference proteome</keyword>
<evidence type="ECO:0000313" key="7">
    <source>
        <dbReference type="Proteomes" id="UP000235388"/>
    </source>
</evidence>
<dbReference type="Proteomes" id="UP000235392">
    <property type="component" value="Unassembled WGS sequence"/>
</dbReference>
<reference evidence="7 8" key="1">
    <citation type="submission" date="2017-11" db="EMBL/GenBank/DDBJ databases">
        <title>De novo assembly and phasing of dikaryotic genomes from two isolates of Puccinia coronata f. sp. avenae, the causal agent of oat crown rust.</title>
        <authorList>
            <person name="Miller M.E."/>
            <person name="Zhang Y."/>
            <person name="Omidvar V."/>
            <person name="Sperschneider J."/>
            <person name="Schwessinger B."/>
            <person name="Raley C."/>
            <person name="Palmer J.M."/>
            <person name="Garnica D."/>
            <person name="Upadhyaya N."/>
            <person name="Rathjen J."/>
            <person name="Taylor J.M."/>
            <person name="Park R.F."/>
            <person name="Dodds P.N."/>
            <person name="Hirsch C.D."/>
            <person name="Kianian S.F."/>
            <person name="Figueroa M."/>
        </authorList>
    </citation>
    <scope>NUCLEOTIDE SEQUENCE [LARGE SCALE GENOMIC DNA]</scope>
    <source>
        <strain evidence="4">12NC29</strain>
        <strain evidence="3">12SD80</strain>
    </source>
</reference>
<evidence type="ECO:0000256" key="2">
    <source>
        <dbReference type="SAM" id="Phobius"/>
    </source>
</evidence>
<feature type="region of interest" description="Disordered" evidence="1">
    <location>
        <begin position="1"/>
        <end position="20"/>
    </location>
</feature>
<sequence length="245" mass="27584">MSLPTAEHVPTPMQADQNTPLLPRKSYSIFNLEDQFLFYGQYHHNPINILIHLVCVPLIFFTSLILAHHFAFFAKTDLAWLTGPLELPEVLVRTGLFGGSGTTYVLNLATLTSLGYAAYFVALEPVAGLLYAPILLAMGHWSNLLVDAFPYSYMRPTLAVWTFSWILQFIGHGHFEKRKPALIDNLFQSIVLALFFVWIESLFFLGYRPKLARSIHNKIHAAVAQYKASHSAPFNSPHSPLTKPS</sequence>
<dbReference type="PANTHER" id="PTHR28026:SF9">
    <property type="entry name" value="2-HYDROXY-PALMITIC ACID DIOXYGENASE MPO1"/>
    <property type="match status" value="1"/>
</dbReference>
<dbReference type="InterPro" id="IPR009305">
    <property type="entry name" value="Mpo1-like"/>
</dbReference>
<dbReference type="EMBL" id="PGCI01000143">
    <property type="protein sequence ID" value="PLW37409.1"/>
    <property type="molecule type" value="Genomic_DNA"/>
</dbReference>
<keyword evidence="2" id="KW-0472">Membrane</keyword>
<dbReference type="GO" id="GO:0005783">
    <property type="term" value="C:endoplasmic reticulum"/>
    <property type="evidence" value="ECO:0007669"/>
    <property type="project" value="TreeGrafter"/>
</dbReference>
<evidence type="ECO:0000313" key="3">
    <source>
        <dbReference type="EMBL" id="PLW16488.1"/>
    </source>
</evidence>
<evidence type="ECO:0000256" key="1">
    <source>
        <dbReference type="SAM" id="MobiDB-lite"/>
    </source>
</evidence>
<evidence type="ECO:0008006" key="9">
    <source>
        <dbReference type="Google" id="ProtNLM"/>
    </source>
</evidence>
<evidence type="ECO:0000313" key="5">
    <source>
        <dbReference type="EMBL" id="PLW37409.1"/>
    </source>
</evidence>
<dbReference type="GO" id="GO:0016020">
    <property type="term" value="C:membrane"/>
    <property type="evidence" value="ECO:0007669"/>
    <property type="project" value="GOC"/>
</dbReference>
<protein>
    <recommendedName>
        <fullName evidence="9">DUF962 domain protein</fullName>
    </recommendedName>
</protein>
<evidence type="ECO:0000313" key="4">
    <source>
        <dbReference type="EMBL" id="PLW17054.1"/>
    </source>
</evidence>
<comment type="caution">
    <text evidence="4">The sequence shown here is derived from an EMBL/GenBank/DDBJ whole genome shotgun (WGS) entry which is preliminary data.</text>
</comment>
<keyword evidence="2" id="KW-0812">Transmembrane</keyword>
<dbReference type="Pfam" id="PF06127">
    <property type="entry name" value="Mpo1-like"/>
    <property type="match status" value="1"/>
</dbReference>
<name>A0A2N5SUY1_9BASI</name>
<feature type="transmembrane region" description="Helical" evidence="2">
    <location>
        <begin position="187"/>
        <end position="207"/>
    </location>
</feature>
<proteinExistence type="predicted"/>
<feature type="transmembrane region" description="Helical" evidence="2">
    <location>
        <begin position="158"/>
        <end position="175"/>
    </location>
</feature>
<keyword evidence="2" id="KW-1133">Transmembrane helix</keyword>
<organism evidence="4 7">
    <name type="scientific">Puccinia coronata f. sp. avenae</name>
    <dbReference type="NCBI Taxonomy" id="200324"/>
    <lineage>
        <taxon>Eukaryota</taxon>
        <taxon>Fungi</taxon>
        <taxon>Dikarya</taxon>
        <taxon>Basidiomycota</taxon>
        <taxon>Pucciniomycotina</taxon>
        <taxon>Pucciniomycetes</taxon>
        <taxon>Pucciniales</taxon>
        <taxon>Pucciniaceae</taxon>
        <taxon>Puccinia</taxon>
    </lineage>
</organism>
<accession>A0A2N5SUY1</accession>
<dbReference type="Proteomes" id="UP000235388">
    <property type="component" value="Unassembled WGS sequence"/>
</dbReference>
<evidence type="ECO:0000313" key="8">
    <source>
        <dbReference type="Proteomes" id="UP000235392"/>
    </source>
</evidence>
<dbReference type="EMBL" id="PGCJ01000857">
    <property type="protein sequence ID" value="PLW17054.1"/>
    <property type="molecule type" value="Genomic_DNA"/>
</dbReference>
<dbReference type="EMBL" id="PGCI01000770">
    <property type="protein sequence ID" value="PLW16488.1"/>
    <property type="molecule type" value="Genomic_DNA"/>
</dbReference>
<dbReference type="AlphaFoldDB" id="A0A2N5SUY1"/>
<dbReference type="GO" id="GO:0046521">
    <property type="term" value="P:sphingoid catabolic process"/>
    <property type="evidence" value="ECO:0007669"/>
    <property type="project" value="TreeGrafter"/>
</dbReference>
<dbReference type="EMBL" id="PGCJ01000023">
    <property type="protein sequence ID" value="PLW56243.1"/>
    <property type="molecule type" value="Genomic_DNA"/>
</dbReference>